<proteinExistence type="predicted"/>
<evidence type="ECO:0000313" key="2">
    <source>
        <dbReference type="EMBL" id="MCP2364474.1"/>
    </source>
</evidence>
<dbReference type="GO" id="GO:0016747">
    <property type="term" value="F:acyltransferase activity, transferring groups other than amino-acyl groups"/>
    <property type="evidence" value="ECO:0007669"/>
    <property type="project" value="InterPro"/>
</dbReference>
<dbReference type="Pfam" id="PF12680">
    <property type="entry name" value="SnoaL_2"/>
    <property type="match status" value="1"/>
</dbReference>
<dbReference type="PANTHER" id="PTHR43328">
    <property type="entry name" value="ACETYLTRANSFERASE-RELATED"/>
    <property type="match status" value="1"/>
</dbReference>
<gene>
    <name evidence="2" type="ORF">HD597_011494</name>
</gene>
<dbReference type="Pfam" id="PF13302">
    <property type="entry name" value="Acetyltransf_3"/>
    <property type="match status" value="1"/>
</dbReference>
<dbReference type="PANTHER" id="PTHR43328:SF1">
    <property type="entry name" value="N-ACETYLTRANSFERASE DOMAIN-CONTAINING PROTEIN"/>
    <property type="match status" value="1"/>
</dbReference>
<keyword evidence="3" id="KW-1185">Reference proteome</keyword>
<dbReference type="Proteomes" id="UP001139648">
    <property type="component" value="Unassembled WGS sequence"/>
</dbReference>
<dbReference type="EMBL" id="JAMZEB010000002">
    <property type="protein sequence ID" value="MCP2364474.1"/>
    <property type="molecule type" value="Genomic_DNA"/>
</dbReference>
<evidence type="ECO:0000259" key="1">
    <source>
        <dbReference type="PROSITE" id="PS51186"/>
    </source>
</evidence>
<dbReference type="AlphaFoldDB" id="A0A9X2GVA7"/>
<evidence type="ECO:0000313" key="3">
    <source>
        <dbReference type="Proteomes" id="UP001139648"/>
    </source>
</evidence>
<name>A0A9X2GVA7_9ACTN</name>
<accession>A0A9X2GVA7</accession>
<comment type="caution">
    <text evidence="2">The sequence shown here is derived from an EMBL/GenBank/DDBJ whole genome shotgun (WGS) entry which is preliminary data.</text>
</comment>
<organism evidence="2 3">
    <name type="scientific">Nonomuraea thailandensis</name>
    <dbReference type="NCBI Taxonomy" id="1188745"/>
    <lineage>
        <taxon>Bacteria</taxon>
        <taxon>Bacillati</taxon>
        <taxon>Actinomycetota</taxon>
        <taxon>Actinomycetes</taxon>
        <taxon>Streptosporangiales</taxon>
        <taxon>Streptosporangiaceae</taxon>
        <taxon>Nonomuraea</taxon>
    </lineage>
</organism>
<feature type="domain" description="N-acetyltransferase" evidence="1">
    <location>
        <begin position="5"/>
        <end position="152"/>
    </location>
</feature>
<dbReference type="RefSeq" id="WP_253757010.1">
    <property type="nucleotide sequence ID" value="NZ_BAABKA010000012.1"/>
</dbReference>
<dbReference type="SUPFAM" id="SSF55729">
    <property type="entry name" value="Acyl-CoA N-acyltransferases (Nat)"/>
    <property type="match status" value="1"/>
</dbReference>
<sequence>MDDTVLLRDVTEADLEVLLEQEHDPEAVRRSHFRPREREAFMHHWKTRILGDPTVFVQAVMVGGELAGNLVAWWEGDRRFIGYWFGRAFWGRGIGTRAMALFLDKEQARPLYADPFHGNTASVRLLERHGFERSGTVRHGEDEHVLLVLHPPRARHADETARSRRTAHAYVDSAERRDWEAFAALLAEDVVYEMPQTRERIRGKQPFLRFNTDYPGDWHLAVRRVVADGRHAAAWLDARVGDERQEACVWFEFSGEGLISRVTDFWPEPYDPPAGREHLVERW</sequence>
<dbReference type="Gene3D" id="3.10.450.50">
    <property type="match status" value="1"/>
</dbReference>
<dbReference type="InterPro" id="IPR016181">
    <property type="entry name" value="Acyl_CoA_acyltransferase"/>
</dbReference>
<dbReference type="InterPro" id="IPR000182">
    <property type="entry name" value="GNAT_dom"/>
</dbReference>
<protein>
    <submittedName>
        <fullName evidence="2">RimJ/RimL family protein N-acetyltransferase/ketosteroid isomerase-like protein</fullName>
    </submittedName>
</protein>
<dbReference type="InterPro" id="IPR032710">
    <property type="entry name" value="NTF2-like_dom_sf"/>
</dbReference>
<dbReference type="PROSITE" id="PS51186">
    <property type="entry name" value="GNAT"/>
    <property type="match status" value="1"/>
</dbReference>
<dbReference type="Gene3D" id="3.40.630.30">
    <property type="match status" value="1"/>
</dbReference>
<dbReference type="InterPro" id="IPR037401">
    <property type="entry name" value="SnoaL-like"/>
</dbReference>
<dbReference type="GO" id="GO:0016853">
    <property type="term" value="F:isomerase activity"/>
    <property type="evidence" value="ECO:0007669"/>
    <property type="project" value="UniProtKB-KW"/>
</dbReference>
<reference evidence="2" key="1">
    <citation type="submission" date="2022-06" db="EMBL/GenBank/DDBJ databases">
        <title>Sequencing the genomes of 1000 actinobacteria strains.</title>
        <authorList>
            <person name="Klenk H.-P."/>
        </authorList>
    </citation>
    <scope>NUCLEOTIDE SEQUENCE</scope>
    <source>
        <strain evidence="2">DSM 46694</strain>
    </source>
</reference>
<keyword evidence="2" id="KW-0413">Isomerase</keyword>
<dbReference type="SUPFAM" id="SSF54427">
    <property type="entry name" value="NTF2-like"/>
    <property type="match status" value="1"/>
</dbReference>